<keyword evidence="9" id="KW-1185">Reference proteome</keyword>
<evidence type="ECO:0000256" key="2">
    <source>
        <dbReference type="ARBA" id="ARBA00023155"/>
    </source>
</evidence>
<dbReference type="PRINTS" id="PR00031">
    <property type="entry name" value="HTHREPRESSR"/>
</dbReference>
<reference evidence="8 9" key="1">
    <citation type="submission" date="2018-10" db="EMBL/GenBank/DDBJ databases">
        <authorList>
            <consortium name="Pathogen Informatics"/>
        </authorList>
    </citation>
    <scope>NUCLEOTIDE SEQUENCE [LARGE SCALE GENOMIC DNA]</scope>
</reference>
<dbReference type="InterPro" id="IPR017970">
    <property type="entry name" value="Homeobox_CS"/>
</dbReference>
<evidence type="ECO:0000256" key="3">
    <source>
        <dbReference type="ARBA" id="ARBA00023242"/>
    </source>
</evidence>
<evidence type="ECO:0000313" key="9">
    <source>
        <dbReference type="Proteomes" id="UP000267029"/>
    </source>
</evidence>
<dbReference type="InterPro" id="IPR000047">
    <property type="entry name" value="HTH_motif"/>
</dbReference>
<dbReference type="PRINTS" id="PR00024">
    <property type="entry name" value="HOMEOBOX"/>
</dbReference>
<gene>
    <name evidence="8" type="ORF">MCOS_LOCUS3517</name>
</gene>
<keyword evidence="3 4" id="KW-0539">Nucleus</keyword>
<dbReference type="GO" id="GO:0005634">
    <property type="term" value="C:nucleus"/>
    <property type="evidence" value="ECO:0007669"/>
    <property type="project" value="UniProtKB-SubCell"/>
</dbReference>
<dbReference type="GO" id="GO:0000978">
    <property type="term" value="F:RNA polymerase II cis-regulatory region sequence-specific DNA binding"/>
    <property type="evidence" value="ECO:0007669"/>
    <property type="project" value="TreeGrafter"/>
</dbReference>
<evidence type="ECO:0000256" key="1">
    <source>
        <dbReference type="ARBA" id="ARBA00023125"/>
    </source>
</evidence>
<dbReference type="InterPro" id="IPR020479">
    <property type="entry name" value="HD_metazoa"/>
</dbReference>
<dbReference type="OrthoDB" id="6159439at2759"/>
<sequence>MSNREIHFQHVFHGQESGFYPHRYYQTPQQLSLLAVSPFESGQQTETQPYNNRQPYTAIMSTAQSLVSPANSSYGGLAVTQPPPPPNEDCVPVTINYAGSTTESQLVNQMGMVQQFTPNEYNQLSTYPPVAEASRRYSVPVTNAYETLVPSHRSAVCQTTYAVQNGYAQNNNGAPTYSVDPRSQYPISGQQSNYVVNAPPATEAEYVTAQLVCSTQSQQESVVTQVGLSDYSSSPVGFNRNGTPTPSASIATLDSTRRGRRQSEMPRGASNGLGARKKPRKSRTIYTREQTDRLIEVFARTQYLNLTERAKLAAELGLTQTQVKIWFQNRRSKVKKMKKPRSCPVQNRTDSATTLNDVPGSISSPVPSTSQGLTTNEHTSHGVAFSDSEWNELMADEDDADEEHLSAPALATPQVSTGDSSYTVHMEGTSSSVGSAATHQSAQAWQDLNASLVLNEATPGMSDAEQNGWPNSTGPVLNPPEVPVHTNDYPTDPYASAFVQPQNTYTAQWVGAQLPFADTQGAYLYANGGNVEWHQLQQPANIPADNPIGPSHLDQLF</sequence>
<dbReference type="SMART" id="SM00389">
    <property type="entry name" value="HOX"/>
    <property type="match status" value="1"/>
</dbReference>
<evidence type="ECO:0000256" key="5">
    <source>
        <dbReference type="RuleBase" id="RU000682"/>
    </source>
</evidence>
<feature type="domain" description="Homeobox" evidence="7">
    <location>
        <begin position="277"/>
        <end position="337"/>
    </location>
</feature>
<dbReference type="PANTHER" id="PTHR24327">
    <property type="entry name" value="HOMEOBOX PROTEIN"/>
    <property type="match status" value="1"/>
</dbReference>
<organism evidence="8 9">
    <name type="scientific">Mesocestoides corti</name>
    <name type="common">Flatworm</name>
    <dbReference type="NCBI Taxonomy" id="53468"/>
    <lineage>
        <taxon>Eukaryota</taxon>
        <taxon>Metazoa</taxon>
        <taxon>Spiralia</taxon>
        <taxon>Lophotrochozoa</taxon>
        <taxon>Platyhelminthes</taxon>
        <taxon>Cestoda</taxon>
        <taxon>Eucestoda</taxon>
        <taxon>Cyclophyllidea</taxon>
        <taxon>Mesocestoididae</taxon>
        <taxon>Mesocestoides</taxon>
    </lineage>
</organism>
<dbReference type="CDD" id="cd00086">
    <property type="entry name" value="homeodomain"/>
    <property type="match status" value="1"/>
</dbReference>
<dbReference type="PANTHER" id="PTHR24327:SF81">
    <property type="entry name" value="HOMEOTIC PROTEIN DISTAL-LESS-RELATED"/>
    <property type="match status" value="1"/>
</dbReference>
<name>A0A0R3U9B9_MESCO</name>
<feature type="region of interest" description="Disordered" evidence="6">
    <location>
        <begin position="336"/>
        <end position="384"/>
    </location>
</feature>
<feature type="compositionally biased region" description="Basic and acidic residues" evidence="6">
    <location>
        <begin position="255"/>
        <end position="264"/>
    </location>
</feature>
<dbReference type="Gene3D" id="1.10.10.60">
    <property type="entry name" value="Homeodomain-like"/>
    <property type="match status" value="1"/>
</dbReference>
<comment type="subcellular location">
    <subcellularLocation>
        <location evidence="4 5">Nucleus</location>
    </subcellularLocation>
</comment>
<feature type="compositionally biased region" description="Polar residues" evidence="6">
    <location>
        <begin position="234"/>
        <end position="254"/>
    </location>
</feature>
<feature type="DNA-binding region" description="Homeobox" evidence="4">
    <location>
        <begin position="279"/>
        <end position="338"/>
    </location>
</feature>
<dbReference type="PROSITE" id="PS50071">
    <property type="entry name" value="HOMEOBOX_2"/>
    <property type="match status" value="1"/>
</dbReference>
<evidence type="ECO:0000256" key="4">
    <source>
        <dbReference type="PROSITE-ProRule" id="PRU00108"/>
    </source>
</evidence>
<evidence type="ECO:0000259" key="7">
    <source>
        <dbReference type="PROSITE" id="PS50071"/>
    </source>
</evidence>
<dbReference type="SUPFAM" id="SSF46689">
    <property type="entry name" value="Homeodomain-like"/>
    <property type="match status" value="1"/>
</dbReference>
<keyword evidence="2 4" id="KW-0371">Homeobox</keyword>
<dbReference type="Pfam" id="PF00046">
    <property type="entry name" value="Homeodomain"/>
    <property type="match status" value="1"/>
</dbReference>
<dbReference type="GO" id="GO:0000981">
    <property type="term" value="F:DNA-binding transcription factor activity, RNA polymerase II-specific"/>
    <property type="evidence" value="ECO:0007669"/>
    <property type="project" value="InterPro"/>
</dbReference>
<dbReference type="Proteomes" id="UP000267029">
    <property type="component" value="Unassembled WGS sequence"/>
</dbReference>
<protein>
    <recommendedName>
        <fullName evidence="7">Homeobox domain-containing protein</fullName>
    </recommendedName>
</protein>
<proteinExistence type="predicted"/>
<feature type="region of interest" description="Disordered" evidence="6">
    <location>
        <begin position="234"/>
        <end position="284"/>
    </location>
</feature>
<keyword evidence="1 4" id="KW-0238">DNA-binding</keyword>
<evidence type="ECO:0000256" key="6">
    <source>
        <dbReference type="SAM" id="MobiDB-lite"/>
    </source>
</evidence>
<accession>A0A0R3U9B9</accession>
<dbReference type="InterPro" id="IPR009057">
    <property type="entry name" value="Homeodomain-like_sf"/>
</dbReference>
<dbReference type="STRING" id="53468.A0A0R3U9B9"/>
<dbReference type="PROSITE" id="PS00027">
    <property type="entry name" value="HOMEOBOX_1"/>
    <property type="match status" value="1"/>
</dbReference>
<dbReference type="InterPro" id="IPR050460">
    <property type="entry name" value="Distal-less_Homeobox_TF"/>
</dbReference>
<dbReference type="EMBL" id="UXSR01000827">
    <property type="protein sequence ID" value="VDD77514.1"/>
    <property type="molecule type" value="Genomic_DNA"/>
</dbReference>
<feature type="compositionally biased region" description="Polar residues" evidence="6">
    <location>
        <begin position="344"/>
        <end position="377"/>
    </location>
</feature>
<evidence type="ECO:0000313" key="8">
    <source>
        <dbReference type="EMBL" id="VDD77514.1"/>
    </source>
</evidence>
<dbReference type="InterPro" id="IPR001356">
    <property type="entry name" value="HD"/>
</dbReference>
<dbReference type="AlphaFoldDB" id="A0A0R3U9B9"/>